<evidence type="ECO:0000313" key="2">
    <source>
        <dbReference type="Proteomes" id="UP000266861"/>
    </source>
</evidence>
<keyword evidence="2" id="KW-1185">Reference proteome</keyword>
<dbReference type="InterPro" id="IPR012337">
    <property type="entry name" value="RNaseH-like_sf"/>
</dbReference>
<dbReference type="AlphaFoldDB" id="A0A397J779"/>
<dbReference type="PANTHER" id="PTHR37984">
    <property type="entry name" value="PROTEIN CBG26694"/>
    <property type="match status" value="1"/>
</dbReference>
<dbReference type="STRING" id="1348612.A0A397J779"/>
<comment type="caution">
    <text evidence="1">The sequence shown here is derived from an EMBL/GenBank/DDBJ whole genome shotgun (WGS) entry which is preliminary data.</text>
</comment>
<dbReference type="EMBL" id="PQFF01000109">
    <property type="protein sequence ID" value="RHZ81876.1"/>
    <property type="molecule type" value="Genomic_DNA"/>
</dbReference>
<evidence type="ECO:0008006" key="3">
    <source>
        <dbReference type="Google" id="ProtNLM"/>
    </source>
</evidence>
<accession>A0A397J779</accession>
<dbReference type="InterPro" id="IPR036397">
    <property type="entry name" value="RNaseH_sf"/>
</dbReference>
<evidence type="ECO:0000313" key="1">
    <source>
        <dbReference type="EMBL" id="RHZ81876.1"/>
    </source>
</evidence>
<dbReference type="InterPro" id="IPR050951">
    <property type="entry name" value="Retrovirus_Pol_polyprotein"/>
</dbReference>
<dbReference type="GO" id="GO:0003676">
    <property type="term" value="F:nucleic acid binding"/>
    <property type="evidence" value="ECO:0007669"/>
    <property type="project" value="InterPro"/>
</dbReference>
<dbReference type="OrthoDB" id="5592268at2759"/>
<dbReference type="Gene3D" id="3.30.420.10">
    <property type="entry name" value="Ribonuclease H-like superfamily/Ribonuclease H"/>
    <property type="match status" value="1"/>
</dbReference>
<protein>
    <recommendedName>
        <fullName evidence="3">Integrase catalytic domain-containing protein</fullName>
    </recommendedName>
</protein>
<organism evidence="1 2">
    <name type="scientific">Diversispora epigaea</name>
    <dbReference type="NCBI Taxonomy" id="1348612"/>
    <lineage>
        <taxon>Eukaryota</taxon>
        <taxon>Fungi</taxon>
        <taxon>Fungi incertae sedis</taxon>
        <taxon>Mucoromycota</taxon>
        <taxon>Glomeromycotina</taxon>
        <taxon>Glomeromycetes</taxon>
        <taxon>Diversisporales</taxon>
        <taxon>Diversisporaceae</taxon>
        <taxon>Diversispora</taxon>
    </lineage>
</organism>
<dbReference type="PANTHER" id="PTHR37984:SF5">
    <property type="entry name" value="PROTEIN NYNRIN-LIKE"/>
    <property type="match status" value="1"/>
</dbReference>
<gene>
    <name evidence="1" type="ORF">Glove_117g414</name>
</gene>
<name>A0A397J779_9GLOM</name>
<reference evidence="1 2" key="1">
    <citation type="submission" date="2018-08" db="EMBL/GenBank/DDBJ databases">
        <title>Genome and evolution of the arbuscular mycorrhizal fungus Diversispora epigaea (formerly Glomus versiforme) and its bacterial endosymbionts.</title>
        <authorList>
            <person name="Sun X."/>
            <person name="Fei Z."/>
            <person name="Harrison M."/>
        </authorList>
    </citation>
    <scope>NUCLEOTIDE SEQUENCE [LARGE SCALE GENOMIC DNA]</scope>
    <source>
        <strain evidence="1 2">IT104</strain>
    </source>
</reference>
<proteinExistence type="predicted"/>
<dbReference type="SUPFAM" id="SSF53098">
    <property type="entry name" value="Ribonuclease H-like"/>
    <property type="match status" value="1"/>
</dbReference>
<dbReference type="Proteomes" id="UP000266861">
    <property type="component" value="Unassembled WGS sequence"/>
</dbReference>
<sequence>MISFVDTTNGLTERFNRTLVDSLAKVSEDVTDWNKHIPYVLFAYRTAKQATTKIEPFYLVYGRSAQFFIKESFELIENNLLTRLFTLVDNLLKIRGQTQIRITKQQQKQKEYHDHRIKSIKEYQIEDKVLMYEATKQTSYTEKLESKWKGSYYIHDKLYKRIYKLRTLKGKVVLAPIDGSLLKLYHKLNWEPQIVITPNSKRIMAFLQNLQQKLTKLYQNFPGKISEVDVQLKSDGYLIRTSEQTISISTENIKKKDFNPYLLDISADYKN</sequence>